<evidence type="ECO:0000259" key="4">
    <source>
        <dbReference type="Pfam" id="PF02668"/>
    </source>
</evidence>
<feature type="domain" description="TauD/TfdA-like" evidence="4">
    <location>
        <begin position="81"/>
        <end position="287"/>
    </location>
</feature>
<dbReference type="Pfam" id="PF02668">
    <property type="entry name" value="TauD"/>
    <property type="match status" value="1"/>
</dbReference>
<protein>
    <submittedName>
        <fullName evidence="5">Taurine catabolism dioxygenase TauD, TfdA family</fullName>
    </submittedName>
</protein>
<dbReference type="PANTHER" id="PTHR10696:SF56">
    <property type="entry name" value="TAUD_TFDA-LIKE DOMAIN-CONTAINING PROTEIN"/>
    <property type="match status" value="1"/>
</dbReference>
<dbReference type="EMBL" id="FNEK01000014">
    <property type="protein sequence ID" value="SDJ25288.1"/>
    <property type="molecule type" value="Genomic_DNA"/>
</dbReference>
<keyword evidence="6" id="KW-1185">Reference proteome</keyword>
<keyword evidence="3" id="KW-0045">Antibiotic biosynthesis</keyword>
<dbReference type="Proteomes" id="UP000199382">
    <property type="component" value="Unassembled WGS sequence"/>
</dbReference>
<name>A0A1G8S7R3_9RHOB</name>
<dbReference type="InterPro" id="IPR042098">
    <property type="entry name" value="TauD-like_sf"/>
</dbReference>
<dbReference type="InterPro" id="IPR050411">
    <property type="entry name" value="AlphaKG_dependent_hydroxylases"/>
</dbReference>
<comment type="cofactor">
    <cofactor evidence="1">
        <name>Fe(2+)</name>
        <dbReference type="ChEBI" id="CHEBI:29033"/>
    </cofactor>
</comment>
<dbReference type="AlphaFoldDB" id="A0A1G8S7R3"/>
<sequence length="311" mass="35058">MNQSEAILNTFVWSDLSPGEAWKAWRETKIRLSESVLDRPPVALDALRHPGAEAVAEMKYRCSVCNFARYEVPEAGESVEATSEALIGLARHFGLVGPEDHRSAGSHGVVALRTSSDEAKRGYIPYTRRPLSWHTDGYYNMASERVQGFILHCFRQALLGGENQLLDPEIAYLRLRDENPDYVRALMHPEAMAIPENREPDGSLRPESVGPVFFPDKITGRLQMRYTARTRSIRWRDDETTLAAADWLRDYLSSGDPLMRQVRLQAGQGIVNNNVLHNRTGFEDGASEEDVRIVLRVRFQARVAEELHGAA</sequence>
<evidence type="ECO:0000313" key="6">
    <source>
        <dbReference type="Proteomes" id="UP000199382"/>
    </source>
</evidence>
<organism evidence="5 6">
    <name type="scientific">Aliiruegeria lutimaris</name>
    <dbReference type="NCBI Taxonomy" id="571298"/>
    <lineage>
        <taxon>Bacteria</taxon>
        <taxon>Pseudomonadati</taxon>
        <taxon>Pseudomonadota</taxon>
        <taxon>Alphaproteobacteria</taxon>
        <taxon>Rhodobacterales</taxon>
        <taxon>Roseobacteraceae</taxon>
        <taxon>Aliiruegeria</taxon>
    </lineage>
</organism>
<dbReference type="GO" id="GO:0016706">
    <property type="term" value="F:2-oxoglutarate-dependent dioxygenase activity"/>
    <property type="evidence" value="ECO:0007669"/>
    <property type="project" value="UniProtKB-ARBA"/>
</dbReference>
<reference evidence="5 6" key="1">
    <citation type="submission" date="2016-10" db="EMBL/GenBank/DDBJ databases">
        <authorList>
            <person name="de Groot N.N."/>
        </authorList>
    </citation>
    <scope>NUCLEOTIDE SEQUENCE [LARGE SCALE GENOMIC DNA]</scope>
    <source>
        <strain evidence="5 6">DSM 25294</strain>
    </source>
</reference>
<evidence type="ECO:0000313" key="5">
    <source>
        <dbReference type="EMBL" id="SDJ25288.1"/>
    </source>
</evidence>
<accession>A0A1G8S7R3</accession>
<evidence type="ECO:0000256" key="2">
    <source>
        <dbReference type="ARBA" id="ARBA00023002"/>
    </source>
</evidence>
<dbReference type="SUPFAM" id="SSF51197">
    <property type="entry name" value="Clavaminate synthase-like"/>
    <property type="match status" value="1"/>
</dbReference>
<evidence type="ECO:0000256" key="3">
    <source>
        <dbReference type="ARBA" id="ARBA00023194"/>
    </source>
</evidence>
<dbReference type="InterPro" id="IPR003819">
    <property type="entry name" value="TauD/TfdA-like"/>
</dbReference>
<proteinExistence type="predicted"/>
<dbReference type="Gene3D" id="3.60.130.10">
    <property type="entry name" value="Clavaminate synthase-like"/>
    <property type="match status" value="1"/>
</dbReference>
<dbReference type="PANTHER" id="PTHR10696">
    <property type="entry name" value="GAMMA-BUTYROBETAINE HYDROXYLASE-RELATED"/>
    <property type="match status" value="1"/>
</dbReference>
<dbReference type="STRING" id="571298.SAMN04488026_101479"/>
<evidence type="ECO:0000256" key="1">
    <source>
        <dbReference type="ARBA" id="ARBA00001954"/>
    </source>
</evidence>
<keyword evidence="5" id="KW-0223">Dioxygenase</keyword>
<gene>
    <name evidence="5" type="ORF">SAMN04488026_101479</name>
</gene>
<dbReference type="GO" id="GO:0017000">
    <property type="term" value="P:antibiotic biosynthetic process"/>
    <property type="evidence" value="ECO:0007669"/>
    <property type="project" value="UniProtKB-KW"/>
</dbReference>
<dbReference type="OrthoDB" id="979809at2"/>
<keyword evidence="2" id="KW-0560">Oxidoreductase</keyword>